<evidence type="ECO:0000313" key="16">
    <source>
        <dbReference type="Ensembl" id="ENSCPGP00000017774.1"/>
    </source>
</evidence>
<evidence type="ECO:0000256" key="3">
    <source>
        <dbReference type="ARBA" id="ARBA00012425"/>
    </source>
</evidence>
<dbReference type="PROSITE" id="PS00108">
    <property type="entry name" value="PROTEIN_KINASE_ST"/>
    <property type="match status" value="1"/>
</dbReference>
<dbReference type="Ensembl" id="ENSCPGT00000019439.1">
    <property type="protein sequence ID" value="ENSCPGP00000017774.1"/>
    <property type="gene ID" value="ENSCPGG00000012445.1"/>
</dbReference>
<dbReference type="Pfam" id="PF00069">
    <property type="entry name" value="Pkinase"/>
    <property type="match status" value="1"/>
</dbReference>
<dbReference type="GO" id="GO:0005634">
    <property type="term" value="C:nucleus"/>
    <property type="evidence" value="ECO:0007669"/>
    <property type="project" value="TreeGrafter"/>
</dbReference>
<comment type="cofactor">
    <cofactor evidence="1">
        <name>Mg(2+)</name>
        <dbReference type="ChEBI" id="CHEBI:18420"/>
    </cofactor>
</comment>
<evidence type="ECO:0000256" key="2">
    <source>
        <dbReference type="ARBA" id="ARBA00006485"/>
    </source>
</evidence>
<feature type="compositionally biased region" description="Acidic residues" evidence="14">
    <location>
        <begin position="245"/>
        <end position="296"/>
    </location>
</feature>
<feature type="region of interest" description="Disordered" evidence="14">
    <location>
        <begin position="664"/>
        <end position="726"/>
    </location>
</feature>
<dbReference type="FunFam" id="1.10.510.10:FF:000124">
    <property type="entry name" value="cyclin-dependent kinase 11B isoform X1"/>
    <property type="match status" value="1"/>
</dbReference>
<dbReference type="SUPFAM" id="SSF56112">
    <property type="entry name" value="Protein kinase-like (PK-like)"/>
    <property type="match status" value="1"/>
</dbReference>
<protein>
    <recommendedName>
        <fullName evidence="3">cyclin-dependent kinase</fullName>
        <ecNumber evidence="3">2.7.11.22</ecNumber>
    </recommendedName>
    <alternativeName>
        <fullName evidence="13">Galactosyltransferase-associated protein kinase p58/GTA</fullName>
    </alternativeName>
</protein>
<feature type="compositionally biased region" description="Basic residues" evidence="14">
    <location>
        <begin position="95"/>
        <end position="113"/>
    </location>
</feature>
<dbReference type="AlphaFoldDB" id="A0A8C3K6I9"/>
<dbReference type="PANTHER" id="PTHR24056:SF107">
    <property type="entry name" value="CYCLIN-DEPENDENT KINASE 11A-RELATED"/>
    <property type="match status" value="1"/>
</dbReference>
<dbReference type="InterPro" id="IPR000719">
    <property type="entry name" value="Prot_kinase_dom"/>
</dbReference>
<keyword evidence="17" id="KW-1185">Reference proteome</keyword>
<comment type="similarity">
    <text evidence="2">Belongs to the protein kinase superfamily. CMGC Ser/Thr protein kinase family. CDC2/CDKX subfamily.</text>
</comment>
<keyword evidence="10" id="KW-0131">Cell cycle</keyword>
<dbReference type="Gene3D" id="1.10.510.10">
    <property type="entry name" value="Transferase(Phosphotransferase) domain 1"/>
    <property type="match status" value="1"/>
</dbReference>
<feature type="domain" description="Protein kinase" evidence="15">
    <location>
        <begin position="369"/>
        <end position="654"/>
    </location>
</feature>
<comment type="catalytic activity">
    <reaction evidence="11">
        <text>L-threonyl-[protein] + ATP = O-phospho-L-threonyl-[protein] + ADP + H(+)</text>
        <dbReference type="Rhea" id="RHEA:46608"/>
        <dbReference type="Rhea" id="RHEA-COMP:11060"/>
        <dbReference type="Rhea" id="RHEA-COMP:11605"/>
        <dbReference type="ChEBI" id="CHEBI:15378"/>
        <dbReference type="ChEBI" id="CHEBI:30013"/>
        <dbReference type="ChEBI" id="CHEBI:30616"/>
        <dbReference type="ChEBI" id="CHEBI:61977"/>
        <dbReference type="ChEBI" id="CHEBI:456216"/>
        <dbReference type="EC" id="2.7.11.22"/>
    </reaction>
</comment>
<dbReference type="Proteomes" id="UP000694419">
    <property type="component" value="Unplaced"/>
</dbReference>
<evidence type="ECO:0000256" key="9">
    <source>
        <dbReference type="ARBA" id="ARBA00022840"/>
    </source>
</evidence>
<evidence type="ECO:0000256" key="6">
    <source>
        <dbReference type="ARBA" id="ARBA00022679"/>
    </source>
</evidence>
<organism evidence="16 17">
    <name type="scientific">Calidris pygmaea</name>
    <name type="common">Spoon-billed sandpiper</name>
    <dbReference type="NCBI Taxonomy" id="425635"/>
    <lineage>
        <taxon>Eukaryota</taxon>
        <taxon>Metazoa</taxon>
        <taxon>Chordata</taxon>
        <taxon>Craniata</taxon>
        <taxon>Vertebrata</taxon>
        <taxon>Euteleostomi</taxon>
        <taxon>Archelosauria</taxon>
        <taxon>Archosauria</taxon>
        <taxon>Dinosauria</taxon>
        <taxon>Saurischia</taxon>
        <taxon>Theropoda</taxon>
        <taxon>Coelurosauria</taxon>
        <taxon>Aves</taxon>
        <taxon>Neognathae</taxon>
        <taxon>Neoaves</taxon>
        <taxon>Charadriiformes</taxon>
        <taxon>Scolopacidae</taxon>
        <taxon>Calidris</taxon>
    </lineage>
</organism>
<keyword evidence="5" id="KW-0597">Phosphoprotein</keyword>
<dbReference type="InterPro" id="IPR050108">
    <property type="entry name" value="CDK"/>
</dbReference>
<feature type="region of interest" description="Disordered" evidence="14">
    <location>
        <begin position="1"/>
        <end position="346"/>
    </location>
</feature>
<feature type="compositionally biased region" description="Basic and acidic residues" evidence="14">
    <location>
        <begin position="304"/>
        <end position="313"/>
    </location>
</feature>
<keyword evidence="8" id="KW-0418">Kinase</keyword>
<evidence type="ECO:0000256" key="5">
    <source>
        <dbReference type="ARBA" id="ARBA00022553"/>
    </source>
</evidence>
<accession>A0A8C3K6I9</accession>
<dbReference type="PROSITE" id="PS50011">
    <property type="entry name" value="PROTEIN_KINASE_DOM"/>
    <property type="match status" value="1"/>
</dbReference>
<dbReference type="PANTHER" id="PTHR24056">
    <property type="entry name" value="CELL DIVISION PROTEIN KINASE"/>
    <property type="match status" value="1"/>
</dbReference>
<evidence type="ECO:0000256" key="1">
    <source>
        <dbReference type="ARBA" id="ARBA00001946"/>
    </source>
</evidence>
<dbReference type="GO" id="GO:0005524">
    <property type="term" value="F:ATP binding"/>
    <property type="evidence" value="ECO:0007669"/>
    <property type="project" value="UniProtKB-KW"/>
</dbReference>
<evidence type="ECO:0000256" key="13">
    <source>
        <dbReference type="ARBA" id="ARBA00079859"/>
    </source>
</evidence>
<evidence type="ECO:0000313" key="17">
    <source>
        <dbReference type="Proteomes" id="UP000694419"/>
    </source>
</evidence>
<evidence type="ECO:0000256" key="7">
    <source>
        <dbReference type="ARBA" id="ARBA00022741"/>
    </source>
</evidence>
<evidence type="ECO:0000256" key="14">
    <source>
        <dbReference type="SAM" id="MobiDB-lite"/>
    </source>
</evidence>
<dbReference type="SMART" id="SM00220">
    <property type="entry name" value="S_TKc"/>
    <property type="match status" value="1"/>
</dbReference>
<dbReference type="EC" id="2.7.11.22" evidence="3"/>
<reference evidence="16" key="1">
    <citation type="submission" date="2025-08" db="UniProtKB">
        <authorList>
            <consortium name="Ensembl"/>
        </authorList>
    </citation>
    <scope>IDENTIFICATION</scope>
</reference>
<dbReference type="InterPro" id="IPR011009">
    <property type="entry name" value="Kinase-like_dom_sf"/>
</dbReference>
<feature type="compositionally biased region" description="Low complexity" evidence="14">
    <location>
        <begin position="234"/>
        <end position="244"/>
    </location>
</feature>
<dbReference type="InterPro" id="IPR045267">
    <property type="entry name" value="CDK11/PITSLRE_STKc"/>
</dbReference>
<reference evidence="16" key="2">
    <citation type="submission" date="2025-09" db="UniProtKB">
        <authorList>
            <consortium name="Ensembl"/>
        </authorList>
    </citation>
    <scope>IDENTIFICATION</scope>
</reference>
<dbReference type="GO" id="GO:0004693">
    <property type="term" value="F:cyclin-dependent protein serine/threonine kinase activity"/>
    <property type="evidence" value="ECO:0007669"/>
    <property type="project" value="UniProtKB-EC"/>
</dbReference>
<evidence type="ECO:0000256" key="8">
    <source>
        <dbReference type="ARBA" id="ARBA00022777"/>
    </source>
</evidence>
<proteinExistence type="inferred from homology"/>
<evidence type="ECO:0000256" key="10">
    <source>
        <dbReference type="ARBA" id="ARBA00023306"/>
    </source>
</evidence>
<dbReference type="FunFam" id="3.30.200.20:FF:000054">
    <property type="entry name" value="Cyclin-dependent kinase 11B"/>
    <property type="match status" value="1"/>
</dbReference>
<comment type="catalytic activity">
    <reaction evidence="12">
        <text>L-seryl-[protein] + ATP = O-phospho-L-seryl-[protein] + ADP + H(+)</text>
        <dbReference type="Rhea" id="RHEA:17989"/>
        <dbReference type="Rhea" id="RHEA-COMP:9863"/>
        <dbReference type="Rhea" id="RHEA-COMP:11604"/>
        <dbReference type="ChEBI" id="CHEBI:15378"/>
        <dbReference type="ChEBI" id="CHEBI:29999"/>
        <dbReference type="ChEBI" id="CHEBI:30616"/>
        <dbReference type="ChEBI" id="CHEBI:83421"/>
        <dbReference type="ChEBI" id="CHEBI:456216"/>
        <dbReference type="EC" id="2.7.11.22"/>
    </reaction>
</comment>
<keyword evidence="4" id="KW-0723">Serine/threonine-protein kinase</keyword>
<feature type="compositionally biased region" description="Basic and acidic residues" evidence="14">
    <location>
        <begin position="1"/>
        <end position="60"/>
    </location>
</feature>
<keyword evidence="9" id="KW-0067">ATP-binding</keyword>
<evidence type="ECO:0000259" key="15">
    <source>
        <dbReference type="PROSITE" id="PS50011"/>
    </source>
</evidence>
<dbReference type="InterPro" id="IPR008271">
    <property type="entry name" value="Ser/Thr_kinase_AS"/>
</dbReference>
<dbReference type="CDD" id="cd07843">
    <property type="entry name" value="STKc_CDC2L1"/>
    <property type="match status" value="1"/>
</dbReference>
<dbReference type="GO" id="GO:0007346">
    <property type="term" value="P:regulation of mitotic cell cycle"/>
    <property type="evidence" value="ECO:0007669"/>
    <property type="project" value="TreeGrafter"/>
</dbReference>
<sequence>MGDEKDSWKVKTLDEILQEKKRRKEQEEKAEIKRMKNSDDRDSKRDSLEEGELRDHRMEITIRNSPYRREDSMEDRGEEDDSLAIKPPQQMSRKEKTHHRKDEKRKEKRRHRSHSAEGKHARVKEKEREHERRKRHREEQDKARREWERQKRREMAREHSRRERDRLEQLERERERKIREQQKEQREQKERERRAEERRKEREARREVKEEKPEERDPLSDLQDISDSERKTSSAESSSESGSGSEEEEEESSSEGSEEEGEEEEEEEETGSNSEEVSEQSAEEVSEEEMSEEEERENGNHIPVESRFDRDSAGSEVEEEEVGEGTPHSNAMTEGDYIPDSPASSPIELKQELPKYLPALQGCRSVEEFQCLNRIEEGTYGVVYRAKDKKTDEIVALKRLKMEKEKEGFPITSLREINTILKAQHLNIVTVREIVVGSNMDKIYIVMNYVEHDLKSLMETMKQPFLPGEVKTLMIQLLRGVKHLHDNWILHRDLKTSNLLLSHSGILKVGDFGLAREYGSPLKPYTPVVVTLWYRAPELLLGAKEYSTAIDMWSVGCIFGELLTQKPLFPGKSEIDQINKVFKDLGTPSEKIWPGYNELPAVKKMTFTEYPYNNLRKRFGALLSDQGFDLMNNFLTYYPARRITAEDGLKHEYFRETPLPIDPSMFPTWPAKSEQQRVKRGTSPRPPEGGLGYSQLGDDDLKDTGFHLTTTNQGASAAGPGFSLKF</sequence>
<evidence type="ECO:0000256" key="12">
    <source>
        <dbReference type="ARBA" id="ARBA00048367"/>
    </source>
</evidence>
<keyword evidence="7" id="KW-0547">Nucleotide-binding</keyword>
<evidence type="ECO:0000256" key="4">
    <source>
        <dbReference type="ARBA" id="ARBA00022527"/>
    </source>
</evidence>
<dbReference type="Gene3D" id="3.30.200.20">
    <property type="entry name" value="Phosphorylase Kinase, domain 1"/>
    <property type="match status" value="1"/>
</dbReference>
<feature type="compositionally biased region" description="Basic and acidic residues" evidence="14">
    <location>
        <begin position="137"/>
        <end position="219"/>
    </location>
</feature>
<name>A0A8C3K6I9_9CHAR</name>
<evidence type="ECO:0000256" key="11">
    <source>
        <dbReference type="ARBA" id="ARBA00047811"/>
    </source>
</evidence>
<feature type="compositionally biased region" description="Basic and acidic residues" evidence="14">
    <location>
        <begin position="114"/>
        <end position="130"/>
    </location>
</feature>
<keyword evidence="6" id="KW-0808">Transferase</keyword>